<gene>
    <name evidence="1" type="ORF">J1N35_022402</name>
</gene>
<keyword evidence="2" id="KW-1185">Reference proteome</keyword>
<evidence type="ECO:0000313" key="1">
    <source>
        <dbReference type="EMBL" id="KAH1082641.1"/>
    </source>
</evidence>
<sequence>MLLCQERGIVPHAGEEVLENKRPINEASVDKMTRGKETLKKRTSMNAKTSLWRKLKDVEKIDGIFADQKDIVVEKEVDVAKEEAIIEEEEDFVEKVVTAPESVGTNIENLERTGVRPAKVAQITREEQCNS</sequence>
<dbReference type="EMBL" id="JAIQCV010000007">
    <property type="protein sequence ID" value="KAH1082641.1"/>
    <property type="molecule type" value="Genomic_DNA"/>
</dbReference>
<reference evidence="1 2" key="1">
    <citation type="journal article" date="2021" name="Plant Biotechnol. J.">
        <title>Multi-omics assisted identification of the key and species-specific regulatory components of drought-tolerant mechanisms in Gossypium stocksii.</title>
        <authorList>
            <person name="Yu D."/>
            <person name="Ke L."/>
            <person name="Zhang D."/>
            <person name="Wu Y."/>
            <person name="Sun Y."/>
            <person name="Mei J."/>
            <person name="Sun J."/>
            <person name="Sun Y."/>
        </authorList>
    </citation>
    <scope>NUCLEOTIDE SEQUENCE [LARGE SCALE GENOMIC DNA]</scope>
    <source>
        <strain evidence="2">cv. E1</strain>
        <tissue evidence="1">Leaf</tissue>
    </source>
</reference>
<comment type="caution">
    <text evidence="1">The sequence shown here is derived from an EMBL/GenBank/DDBJ whole genome shotgun (WGS) entry which is preliminary data.</text>
</comment>
<organism evidence="1 2">
    <name type="scientific">Gossypium stocksii</name>
    <dbReference type="NCBI Taxonomy" id="47602"/>
    <lineage>
        <taxon>Eukaryota</taxon>
        <taxon>Viridiplantae</taxon>
        <taxon>Streptophyta</taxon>
        <taxon>Embryophyta</taxon>
        <taxon>Tracheophyta</taxon>
        <taxon>Spermatophyta</taxon>
        <taxon>Magnoliopsida</taxon>
        <taxon>eudicotyledons</taxon>
        <taxon>Gunneridae</taxon>
        <taxon>Pentapetalae</taxon>
        <taxon>rosids</taxon>
        <taxon>malvids</taxon>
        <taxon>Malvales</taxon>
        <taxon>Malvaceae</taxon>
        <taxon>Malvoideae</taxon>
        <taxon>Gossypium</taxon>
    </lineage>
</organism>
<protein>
    <submittedName>
        <fullName evidence="1">Uncharacterized protein</fullName>
    </submittedName>
</protein>
<proteinExistence type="predicted"/>
<dbReference type="AlphaFoldDB" id="A0A9D4A144"/>
<dbReference type="Proteomes" id="UP000828251">
    <property type="component" value="Unassembled WGS sequence"/>
</dbReference>
<accession>A0A9D4A144</accession>
<name>A0A9D4A144_9ROSI</name>
<evidence type="ECO:0000313" key="2">
    <source>
        <dbReference type="Proteomes" id="UP000828251"/>
    </source>
</evidence>